<evidence type="ECO:0000313" key="8">
    <source>
        <dbReference type="EMBL" id="QBD82802.1"/>
    </source>
</evidence>
<evidence type="ECO:0008006" key="10">
    <source>
        <dbReference type="Google" id="ProtNLM"/>
    </source>
</evidence>
<evidence type="ECO:0000256" key="1">
    <source>
        <dbReference type="ARBA" id="ARBA00004651"/>
    </source>
</evidence>
<keyword evidence="4 7" id="KW-0812">Transmembrane</keyword>
<evidence type="ECO:0000256" key="3">
    <source>
        <dbReference type="ARBA" id="ARBA00022475"/>
    </source>
</evidence>
<name>A0A4P6K4B1_KTERU</name>
<keyword evidence="5 7" id="KW-1133">Transmembrane helix</keyword>
<dbReference type="KEGG" id="kbs:EPA93_45305"/>
<keyword evidence="2" id="KW-0813">Transport</keyword>
<dbReference type="GO" id="GO:0005886">
    <property type="term" value="C:plasma membrane"/>
    <property type="evidence" value="ECO:0007669"/>
    <property type="project" value="UniProtKB-SubCell"/>
</dbReference>
<gene>
    <name evidence="8" type="ORF">EPA93_45305</name>
</gene>
<dbReference type="Gene3D" id="1.20.1250.20">
    <property type="entry name" value="MFS general substrate transporter like domains"/>
    <property type="match status" value="1"/>
</dbReference>
<dbReference type="InterPro" id="IPR036259">
    <property type="entry name" value="MFS_trans_sf"/>
</dbReference>
<evidence type="ECO:0000313" key="9">
    <source>
        <dbReference type="Proteomes" id="UP000290365"/>
    </source>
</evidence>
<dbReference type="AlphaFoldDB" id="A0A4P6K4B1"/>
<evidence type="ECO:0000256" key="4">
    <source>
        <dbReference type="ARBA" id="ARBA00022692"/>
    </source>
</evidence>
<dbReference type="Pfam" id="PF05977">
    <property type="entry name" value="MFS_3"/>
    <property type="match status" value="1"/>
</dbReference>
<evidence type="ECO:0000256" key="7">
    <source>
        <dbReference type="SAM" id="Phobius"/>
    </source>
</evidence>
<dbReference type="InterPro" id="IPR010290">
    <property type="entry name" value="TM_effector"/>
</dbReference>
<reference evidence="8 9" key="1">
    <citation type="submission" date="2019-01" db="EMBL/GenBank/DDBJ databases">
        <title>Ktedonosporobacter rubrisoli SCAWS-G2.</title>
        <authorList>
            <person name="Huang Y."/>
            <person name="Yan B."/>
        </authorList>
    </citation>
    <scope>NUCLEOTIDE SEQUENCE [LARGE SCALE GENOMIC DNA]</scope>
    <source>
        <strain evidence="8 9">SCAWS-G2</strain>
    </source>
</reference>
<keyword evidence="6 7" id="KW-0472">Membrane</keyword>
<dbReference type="Proteomes" id="UP000290365">
    <property type="component" value="Chromosome"/>
</dbReference>
<evidence type="ECO:0000256" key="6">
    <source>
        <dbReference type="ARBA" id="ARBA00023136"/>
    </source>
</evidence>
<feature type="transmembrane region" description="Helical" evidence="7">
    <location>
        <begin position="10"/>
        <end position="27"/>
    </location>
</feature>
<dbReference type="EMBL" id="CP035758">
    <property type="protein sequence ID" value="QBD82802.1"/>
    <property type="molecule type" value="Genomic_DNA"/>
</dbReference>
<keyword evidence="9" id="KW-1185">Reference proteome</keyword>
<evidence type="ECO:0000256" key="5">
    <source>
        <dbReference type="ARBA" id="ARBA00022989"/>
    </source>
</evidence>
<dbReference type="PANTHER" id="PTHR43266">
    <property type="entry name" value="MACROLIDE-EFFLUX PROTEIN"/>
    <property type="match status" value="1"/>
</dbReference>
<dbReference type="PANTHER" id="PTHR43266:SF2">
    <property type="entry name" value="MAJOR FACILITATOR SUPERFAMILY (MFS) PROFILE DOMAIN-CONTAINING PROTEIN"/>
    <property type="match status" value="1"/>
</dbReference>
<comment type="subcellular location">
    <subcellularLocation>
        <location evidence="1">Cell membrane</location>
        <topology evidence="1">Multi-pass membrane protein</topology>
    </subcellularLocation>
</comment>
<accession>A0A4P6K4B1</accession>
<protein>
    <recommendedName>
        <fullName evidence="10">MFS transporter</fullName>
    </recommendedName>
</protein>
<keyword evidence="3" id="KW-1003">Cell membrane</keyword>
<sequence>MLAYKRQRTLYVKTFFIVLISHLWRLYETGASSQILPENQRGQAAAREQTTSNLLKIIGPFLGAPLIFAFGIQWAILINALSFLISWGLIFQVRTPMLEKTASKNAAVKNFWGEMQEGLVFYKESRIMLTVLFRSSFLCLALVASMPS</sequence>
<proteinExistence type="predicted"/>
<dbReference type="RefSeq" id="WP_129893871.1">
    <property type="nucleotide sequence ID" value="NZ_CP035758.1"/>
</dbReference>
<feature type="transmembrane region" description="Helical" evidence="7">
    <location>
        <begin position="66"/>
        <end position="90"/>
    </location>
</feature>
<evidence type="ECO:0000256" key="2">
    <source>
        <dbReference type="ARBA" id="ARBA00022448"/>
    </source>
</evidence>
<dbReference type="SUPFAM" id="SSF103473">
    <property type="entry name" value="MFS general substrate transporter"/>
    <property type="match status" value="1"/>
</dbReference>
<organism evidence="8 9">
    <name type="scientific">Ktedonosporobacter rubrisoli</name>
    <dbReference type="NCBI Taxonomy" id="2509675"/>
    <lineage>
        <taxon>Bacteria</taxon>
        <taxon>Bacillati</taxon>
        <taxon>Chloroflexota</taxon>
        <taxon>Ktedonobacteria</taxon>
        <taxon>Ktedonobacterales</taxon>
        <taxon>Ktedonosporobacteraceae</taxon>
        <taxon>Ktedonosporobacter</taxon>
    </lineage>
</organism>